<sequence length="312" mass="35313">MLVLLLLIFTLRFIKKKIMKTLLATLFIFNFSILLFAQSWADQGANWKYNYSNGFGLEGYTQIKYVGDTVIGGQNAQILDKHLYGYDQVSSEDVEYDLGSEYTYENNGVVYLRHNNSWDTLYHFNAGVGDSWRAAKQPQTSVCDSNSRLLVIATGTKTVNAISLNYVVVELENYNGVADTILEKVGFINSYMFPYDDCDGALDVNEGGAFRCYSDQNFPTYKPRYGEECDYILNVNDESIIKLSLVPNPASSQLEIQGVNRIDEVRVGDLQGKNCAFNRQGNTLLIEQLPKGVYVISIRSQGKLFRQKFIKE</sequence>
<evidence type="ECO:0000313" key="4">
    <source>
        <dbReference type="Proteomes" id="UP000257127"/>
    </source>
</evidence>
<organism evidence="3 4">
    <name type="scientific">Brumimicrobium aurantiacum</name>
    <dbReference type="NCBI Taxonomy" id="1737063"/>
    <lineage>
        <taxon>Bacteria</taxon>
        <taxon>Pseudomonadati</taxon>
        <taxon>Bacteroidota</taxon>
        <taxon>Flavobacteriia</taxon>
        <taxon>Flavobacteriales</taxon>
        <taxon>Crocinitomicaceae</taxon>
        <taxon>Brumimicrobium</taxon>
    </lineage>
</organism>
<dbReference type="InterPro" id="IPR026444">
    <property type="entry name" value="Secre_tail"/>
</dbReference>
<protein>
    <submittedName>
        <fullName evidence="3">T9SS C-terminal target domain-containing protein</fullName>
    </submittedName>
</protein>
<accession>A0A3E1EWH5</accession>
<reference evidence="3 4" key="1">
    <citation type="submission" date="2018-08" db="EMBL/GenBank/DDBJ databases">
        <title>The draft genome squence of Brumimicrobium sp. N62.</title>
        <authorList>
            <person name="Du Z.-J."/>
            <person name="Luo H.-R."/>
        </authorList>
    </citation>
    <scope>NUCLEOTIDE SEQUENCE [LARGE SCALE GENOMIC DNA]</scope>
    <source>
        <strain evidence="3 4">N62</strain>
    </source>
</reference>
<feature type="domain" description="Secretion system C-terminal sorting" evidence="2">
    <location>
        <begin position="247"/>
        <end position="310"/>
    </location>
</feature>
<name>A0A3E1EWH5_9FLAO</name>
<dbReference type="NCBIfam" id="TIGR04183">
    <property type="entry name" value="Por_Secre_tail"/>
    <property type="match status" value="1"/>
</dbReference>
<dbReference type="OrthoDB" id="1467680at2"/>
<keyword evidence="4" id="KW-1185">Reference proteome</keyword>
<evidence type="ECO:0000313" key="3">
    <source>
        <dbReference type="EMBL" id="RFC53910.1"/>
    </source>
</evidence>
<dbReference type="EMBL" id="QURB01000006">
    <property type="protein sequence ID" value="RFC53910.1"/>
    <property type="molecule type" value="Genomic_DNA"/>
</dbReference>
<dbReference type="Proteomes" id="UP000257127">
    <property type="component" value="Unassembled WGS sequence"/>
</dbReference>
<proteinExistence type="predicted"/>
<keyword evidence="1" id="KW-0732">Signal</keyword>
<evidence type="ECO:0000259" key="2">
    <source>
        <dbReference type="Pfam" id="PF18962"/>
    </source>
</evidence>
<dbReference type="AlphaFoldDB" id="A0A3E1EWH5"/>
<dbReference type="Pfam" id="PF18962">
    <property type="entry name" value="Por_Secre_tail"/>
    <property type="match status" value="1"/>
</dbReference>
<evidence type="ECO:0000256" key="1">
    <source>
        <dbReference type="ARBA" id="ARBA00022729"/>
    </source>
</evidence>
<gene>
    <name evidence="3" type="ORF">DXU93_10200</name>
</gene>
<comment type="caution">
    <text evidence="3">The sequence shown here is derived from an EMBL/GenBank/DDBJ whole genome shotgun (WGS) entry which is preliminary data.</text>
</comment>